<dbReference type="InterPro" id="IPR020288">
    <property type="entry name" value="Sheath_initiator"/>
</dbReference>
<dbReference type="Pfam" id="PF10934">
    <property type="entry name" value="Sheath_initiator"/>
    <property type="match status" value="1"/>
</dbReference>
<accession>A0A0F9IHM7</accession>
<comment type="caution">
    <text evidence="1">The sequence shown here is derived from an EMBL/GenBank/DDBJ whole genome shotgun (WGS) entry which is preliminary data.</text>
</comment>
<protein>
    <submittedName>
        <fullName evidence="1">Uncharacterized protein</fullName>
    </submittedName>
</protein>
<evidence type="ECO:0000313" key="1">
    <source>
        <dbReference type="EMBL" id="KKM27022.1"/>
    </source>
</evidence>
<dbReference type="AlphaFoldDB" id="A0A0F9IHM7"/>
<organism evidence="1">
    <name type="scientific">marine sediment metagenome</name>
    <dbReference type="NCBI Taxonomy" id="412755"/>
    <lineage>
        <taxon>unclassified sequences</taxon>
        <taxon>metagenomes</taxon>
        <taxon>ecological metagenomes</taxon>
    </lineage>
</organism>
<dbReference type="EMBL" id="LAZR01012401">
    <property type="protein sequence ID" value="KKM27022.1"/>
    <property type="molecule type" value="Genomic_DNA"/>
</dbReference>
<proteinExistence type="predicted"/>
<reference evidence="1" key="1">
    <citation type="journal article" date="2015" name="Nature">
        <title>Complex archaea that bridge the gap between prokaryotes and eukaryotes.</title>
        <authorList>
            <person name="Spang A."/>
            <person name="Saw J.H."/>
            <person name="Jorgensen S.L."/>
            <person name="Zaremba-Niedzwiedzka K."/>
            <person name="Martijn J."/>
            <person name="Lind A.E."/>
            <person name="van Eijk R."/>
            <person name="Schleper C."/>
            <person name="Guy L."/>
            <person name="Ettema T.J."/>
        </authorList>
    </citation>
    <scope>NUCLEOTIDE SEQUENCE</scope>
</reference>
<gene>
    <name evidence="1" type="ORF">LCGC14_1578880</name>
</gene>
<name>A0A0F9IHM7_9ZZZZ</name>
<sequence length="121" mass="13317">MADIAIDNFNDIAIVNGDLRIVTGPDAIAQSLRIRLRFFLGEWFLDTRIGIPYYQAILLKNPNLVATRGIFGQVIRTSPGVISVGDLTLDLNAAKRRLVLTFSALLDGSDTPVDFSEELIL</sequence>